<dbReference type="SUPFAM" id="SSF64307">
    <property type="entry name" value="SirA-like"/>
    <property type="match status" value="1"/>
</dbReference>
<protein>
    <submittedName>
        <fullName evidence="2">Uncharacterized protein</fullName>
    </submittedName>
</protein>
<evidence type="ECO:0000256" key="1">
    <source>
        <dbReference type="SAM" id="MobiDB-lite"/>
    </source>
</evidence>
<dbReference type="InterPro" id="IPR036868">
    <property type="entry name" value="TusA-like_sf"/>
</dbReference>
<sequence>MLILLRRRVAELDDGTVVHLSTRDPVAPIDLPVWCDMTGHDYLGVVAADPPTYAVRVTSTPTPTDDRRPWHRIEPERDPGA</sequence>
<dbReference type="EMBL" id="BJWG01000002">
    <property type="protein sequence ID" value="GEL94093.1"/>
    <property type="molecule type" value="Genomic_DNA"/>
</dbReference>
<dbReference type="AlphaFoldDB" id="A0A511J8P6"/>
<comment type="caution">
    <text evidence="2">The sequence shown here is derived from an EMBL/GenBank/DDBJ whole genome shotgun (WGS) entry which is preliminary data.</text>
</comment>
<reference evidence="2 3" key="1">
    <citation type="submission" date="2019-07" db="EMBL/GenBank/DDBJ databases">
        <title>Whole genome shotgun sequence of Cellulomonas composti NBRC 100758.</title>
        <authorList>
            <person name="Hosoyama A."/>
            <person name="Uohara A."/>
            <person name="Ohji S."/>
            <person name="Ichikawa N."/>
        </authorList>
    </citation>
    <scope>NUCLEOTIDE SEQUENCE [LARGE SCALE GENOMIC DNA]</scope>
    <source>
        <strain evidence="2 3">NBRC 100758</strain>
    </source>
</reference>
<name>A0A511J8P6_9CELL</name>
<proteinExistence type="predicted"/>
<dbReference type="Proteomes" id="UP000321720">
    <property type="component" value="Unassembled WGS sequence"/>
</dbReference>
<evidence type="ECO:0000313" key="3">
    <source>
        <dbReference type="Proteomes" id="UP000321720"/>
    </source>
</evidence>
<accession>A0A511J8P6</accession>
<evidence type="ECO:0000313" key="2">
    <source>
        <dbReference type="EMBL" id="GEL94093.1"/>
    </source>
</evidence>
<organism evidence="2 3">
    <name type="scientific">Cellulomonas composti</name>
    <dbReference type="NCBI Taxonomy" id="266130"/>
    <lineage>
        <taxon>Bacteria</taxon>
        <taxon>Bacillati</taxon>
        <taxon>Actinomycetota</taxon>
        <taxon>Actinomycetes</taxon>
        <taxon>Micrococcales</taxon>
        <taxon>Cellulomonadaceae</taxon>
        <taxon>Cellulomonas</taxon>
    </lineage>
</organism>
<keyword evidence="3" id="KW-1185">Reference proteome</keyword>
<dbReference type="Gene3D" id="3.30.110.40">
    <property type="entry name" value="TusA-like domain"/>
    <property type="match status" value="1"/>
</dbReference>
<feature type="compositionally biased region" description="Basic and acidic residues" evidence="1">
    <location>
        <begin position="64"/>
        <end position="81"/>
    </location>
</feature>
<feature type="region of interest" description="Disordered" evidence="1">
    <location>
        <begin position="57"/>
        <end position="81"/>
    </location>
</feature>
<gene>
    <name evidence="2" type="ORF">CCO02nite_07510</name>
</gene>